<keyword evidence="2" id="KW-1133">Transmembrane helix</keyword>
<proteinExistence type="predicted"/>
<feature type="compositionally biased region" description="Basic and acidic residues" evidence="1">
    <location>
        <begin position="119"/>
        <end position="137"/>
    </location>
</feature>
<reference evidence="3 4" key="1">
    <citation type="submission" date="2013-03" db="EMBL/GenBank/DDBJ databases">
        <title>The Genome Sequence of Capronia epimyces CBS 606.96.</title>
        <authorList>
            <consortium name="The Broad Institute Genomics Platform"/>
            <person name="Cuomo C."/>
            <person name="de Hoog S."/>
            <person name="Gorbushina A."/>
            <person name="Walker B."/>
            <person name="Young S.K."/>
            <person name="Zeng Q."/>
            <person name="Gargeya S."/>
            <person name="Fitzgerald M."/>
            <person name="Haas B."/>
            <person name="Abouelleil A."/>
            <person name="Allen A.W."/>
            <person name="Alvarado L."/>
            <person name="Arachchi H.M."/>
            <person name="Berlin A.M."/>
            <person name="Chapman S.B."/>
            <person name="Gainer-Dewar J."/>
            <person name="Goldberg J."/>
            <person name="Griggs A."/>
            <person name="Gujja S."/>
            <person name="Hansen M."/>
            <person name="Howarth C."/>
            <person name="Imamovic A."/>
            <person name="Ireland A."/>
            <person name="Larimer J."/>
            <person name="McCowan C."/>
            <person name="Murphy C."/>
            <person name="Pearson M."/>
            <person name="Poon T.W."/>
            <person name="Priest M."/>
            <person name="Roberts A."/>
            <person name="Saif S."/>
            <person name="Shea T."/>
            <person name="Sisk P."/>
            <person name="Sykes S."/>
            <person name="Wortman J."/>
            <person name="Nusbaum C."/>
            <person name="Birren B."/>
        </authorList>
    </citation>
    <scope>NUCLEOTIDE SEQUENCE [LARGE SCALE GENOMIC DNA]</scope>
    <source>
        <strain evidence="3 4">CBS 606.96</strain>
    </source>
</reference>
<feature type="transmembrane region" description="Helical" evidence="2">
    <location>
        <begin position="258"/>
        <end position="276"/>
    </location>
</feature>
<name>W9XJK5_9EURO</name>
<evidence type="ECO:0000313" key="3">
    <source>
        <dbReference type="EMBL" id="EXJ80702.1"/>
    </source>
</evidence>
<feature type="compositionally biased region" description="Low complexity" evidence="1">
    <location>
        <begin position="402"/>
        <end position="415"/>
    </location>
</feature>
<dbReference type="eggNOG" id="ENOG502SI3B">
    <property type="taxonomic scope" value="Eukaryota"/>
</dbReference>
<feature type="transmembrane region" description="Helical" evidence="2">
    <location>
        <begin position="152"/>
        <end position="172"/>
    </location>
</feature>
<dbReference type="GeneID" id="19171090"/>
<dbReference type="HOGENOM" id="CLU_029043_0_1_1"/>
<feature type="transmembrane region" description="Helical" evidence="2">
    <location>
        <begin position="179"/>
        <end position="201"/>
    </location>
</feature>
<evidence type="ECO:0000313" key="4">
    <source>
        <dbReference type="Proteomes" id="UP000019478"/>
    </source>
</evidence>
<feature type="compositionally biased region" description="Low complexity" evidence="1">
    <location>
        <begin position="354"/>
        <end position="375"/>
    </location>
</feature>
<dbReference type="RefSeq" id="XP_007735290.1">
    <property type="nucleotide sequence ID" value="XM_007737100.1"/>
</dbReference>
<dbReference type="EMBL" id="AMGY01000006">
    <property type="protein sequence ID" value="EXJ80702.1"/>
    <property type="molecule type" value="Genomic_DNA"/>
</dbReference>
<feature type="compositionally biased region" description="Polar residues" evidence="1">
    <location>
        <begin position="385"/>
        <end position="397"/>
    </location>
</feature>
<comment type="caution">
    <text evidence="3">The sequence shown here is derived from an EMBL/GenBank/DDBJ whole genome shotgun (WGS) entry which is preliminary data.</text>
</comment>
<keyword evidence="2" id="KW-0812">Transmembrane</keyword>
<gene>
    <name evidence="3" type="ORF">A1O3_06986</name>
</gene>
<organism evidence="3 4">
    <name type="scientific">Capronia epimyces CBS 606.96</name>
    <dbReference type="NCBI Taxonomy" id="1182542"/>
    <lineage>
        <taxon>Eukaryota</taxon>
        <taxon>Fungi</taxon>
        <taxon>Dikarya</taxon>
        <taxon>Ascomycota</taxon>
        <taxon>Pezizomycotina</taxon>
        <taxon>Eurotiomycetes</taxon>
        <taxon>Chaetothyriomycetidae</taxon>
        <taxon>Chaetothyriales</taxon>
        <taxon>Herpotrichiellaceae</taxon>
        <taxon>Capronia</taxon>
    </lineage>
</organism>
<keyword evidence="2" id="KW-0472">Membrane</keyword>
<dbReference type="AlphaFoldDB" id="W9XJK5"/>
<sequence length="636" mass="70377">MQFVNAFSNLQLDIVGIVAVLGEGSTARNAQASALSWHHILPRLLPAPQALLKHEQEKRLPTQKGTVVGAYSGNIRFELNFFSQLLHPDKLRKFEVELVRVEKKKPKPKPKNKPKKKKTDSDVDSNSHSDSDSRDSDSASASDMPAYDVKKFGYLAALSVLGCLMSIVLFGLSIHYDDGFALVATVLLSFTSTTVGFASWWKLDFEEEKPKPGREVPDGDLVIYYPRQGAFRVVRCDEIVSRLYFKAELCETLLDDDWYRIVALASAVFLLAGLLCLGNSQPIMQMAFAASYILLNVLHWASSALNPLTHHWEHNYDLELLKVKPPIQVDPKRQPQPPTSLLQSPPQPLPLPLSPSTDGTGPPFHTFTTTPTNNPVGVMFASPVASPTASPRPSTEPGSAGAANDNETSNDNSNDAAVDTLRKRAEVRFQLNPPALQQKGATNLDADADVEARRPSGAKPSRRLSTASMARSAFNLGLGRKGTSSSQVSVRPEMPKEVANYTAALWTAIALTGSVRWLNKTNIVPDNAVWDEWVDEAGRRAAPKWRLNQPHHQRGDSPVPTWYLDSDGCVNLPLWDYQGRLGQLFKDADAKLKNRPELPRAVQHWLGLDRLSDNVKLKLRTQLQNARQRLANRSSE</sequence>
<feature type="compositionally biased region" description="Basic residues" evidence="1">
    <location>
        <begin position="103"/>
        <end position="118"/>
    </location>
</feature>
<accession>W9XJK5</accession>
<protein>
    <submittedName>
        <fullName evidence="3">Uncharacterized protein</fullName>
    </submittedName>
</protein>
<dbReference type="OrthoDB" id="5412502at2759"/>
<feature type="region of interest" description="Disordered" evidence="1">
    <location>
        <begin position="103"/>
        <end position="143"/>
    </location>
</feature>
<feature type="region of interest" description="Disordered" evidence="1">
    <location>
        <begin position="328"/>
        <end position="415"/>
    </location>
</feature>
<feature type="region of interest" description="Disordered" evidence="1">
    <location>
        <begin position="430"/>
        <end position="468"/>
    </location>
</feature>
<evidence type="ECO:0000256" key="1">
    <source>
        <dbReference type="SAM" id="MobiDB-lite"/>
    </source>
</evidence>
<evidence type="ECO:0000256" key="2">
    <source>
        <dbReference type="SAM" id="Phobius"/>
    </source>
</evidence>
<keyword evidence="4" id="KW-1185">Reference proteome</keyword>
<dbReference type="Proteomes" id="UP000019478">
    <property type="component" value="Unassembled WGS sequence"/>
</dbReference>